<feature type="compositionally biased region" description="Basic and acidic residues" evidence="1">
    <location>
        <begin position="579"/>
        <end position="588"/>
    </location>
</feature>
<organism evidence="4 5">
    <name type="scientific">Xylanibacter ruminicola</name>
    <name type="common">Prevotella ruminicola</name>
    <dbReference type="NCBI Taxonomy" id="839"/>
    <lineage>
        <taxon>Bacteria</taxon>
        <taxon>Pseudomonadati</taxon>
        <taxon>Bacteroidota</taxon>
        <taxon>Bacteroidia</taxon>
        <taxon>Bacteroidales</taxon>
        <taxon>Prevotellaceae</taxon>
        <taxon>Xylanibacter</taxon>
    </lineage>
</organism>
<evidence type="ECO:0008006" key="6">
    <source>
        <dbReference type="Google" id="ProtNLM"/>
    </source>
</evidence>
<name>A0A9D5PAE7_XYLRU</name>
<dbReference type="Proteomes" id="UP000806522">
    <property type="component" value="Unassembled WGS sequence"/>
</dbReference>
<proteinExistence type="predicted"/>
<accession>A0A9D5PAE7</accession>
<evidence type="ECO:0000259" key="2">
    <source>
        <dbReference type="Pfam" id="PF05272"/>
    </source>
</evidence>
<reference evidence="4" key="1">
    <citation type="submission" date="2019-04" db="EMBL/GenBank/DDBJ databases">
        <title>Evolution of Biomass-Degrading Anaerobic Consortia Revealed by Metagenomics.</title>
        <authorList>
            <person name="Peng X."/>
        </authorList>
    </citation>
    <scope>NUCLEOTIDE SEQUENCE</scope>
    <source>
        <strain evidence="4">SIG140</strain>
    </source>
</reference>
<dbReference type="AlphaFoldDB" id="A0A9D5PAE7"/>
<evidence type="ECO:0000313" key="5">
    <source>
        <dbReference type="Proteomes" id="UP000806522"/>
    </source>
</evidence>
<dbReference type="EMBL" id="SUYC01000017">
    <property type="protein sequence ID" value="MBE6271781.1"/>
    <property type="molecule type" value="Genomic_DNA"/>
</dbReference>
<evidence type="ECO:0000256" key="1">
    <source>
        <dbReference type="SAM" id="MobiDB-lite"/>
    </source>
</evidence>
<evidence type="ECO:0000259" key="3">
    <source>
        <dbReference type="Pfam" id="PF08800"/>
    </source>
</evidence>
<feature type="domain" description="BT4734-like N-terminal" evidence="3">
    <location>
        <begin position="33"/>
        <end position="152"/>
    </location>
</feature>
<dbReference type="Pfam" id="PF08800">
    <property type="entry name" value="BT4734-like_N"/>
    <property type="match status" value="1"/>
</dbReference>
<sequence>MELSLLLHSKDACPRTVTLEQVVELITTGNSLQMPLCSVAAVLEGGYRQKDATRMTGLAVVSYTALDGGSVAELREEARADSHTLLLFGTADTLHIIFGYEIDRTYDLHQQKLFYPKAYDLGADYYDQLLGLKTDRADKGRMVQLVADAAAYHQTDAEPFYVWEIKEANQAKREGRKPRGTPRERKPNWQETWASVQDIQTFLDANIQLRHNVITRRVEYRKFANATEWKPIDDYVVNSLWSKMAVEKQVRVQDIFRVIESDYVAYFNPFLHYLLHLPPWNGCPFIEMLSWSVTVKGGKQQQKLFYECLRRWLVGMVAGWVDDEVVNHEILVLIGEQGSYKTTWFQHLLPPELRQYFYTKSNSSRMTRDDLLTLTQYGLICCEELDTMRPQELNQLKAAVTMKTVDERAAYARYHEHRPHIASFCGTGNNVQFLNDPTGNRRWLPFEVDCILDPRDNEPLWDQVYAEAYHLYRDGFRYWFYRGELAELSKHNEAFEAPRQEQELIRQIFRVPGPGETGEFITRTGILQAIGWNPALRLNINNIAPAMKELGFPRKRTNSERGYLVCRYSELEKTEQKYAKARVAKDEHAGDDDTDDASDAFI</sequence>
<protein>
    <recommendedName>
        <fullName evidence="6">Virulence-associated protein E</fullName>
    </recommendedName>
</protein>
<dbReference type="PANTHER" id="PTHR34985:SF1">
    <property type="entry name" value="SLR0554 PROTEIN"/>
    <property type="match status" value="1"/>
</dbReference>
<feature type="domain" description="Virulence-associated protein E-like" evidence="2">
    <location>
        <begin position="299"/>
        <end position="496"/>
    </location>
</feature>
<feature type="region of interest" description="Disordered" evidence="1">
    <location>
        <begin position="579"/>
        <end position="602"/>
    </location>
</feature>
<gene>
    <name evidence="4" type="ORF">E7101_12685</name>
</gene>
<comment type="caution">
    <text evidence="4">The sequence shown here is derived from an EMBL/GenBank/DDBJ whole genome shotgun (WGS) entry which is preliminary data.</text>
</comment>
<evidence type="ECO:0000313" key="4">
    <source>
        <dbReference type="EMBL" id="MBE6271781.1"/>
    </source>
</evidence>
<dbReference type="InterPro" id="IPR007936">
    <property type="entry name" value="VapE-like_dom"/>
</dbReference>
<dbReference type="Pfam" id="PF05272">
    <property type="entry name" value="VapE-like_dom"/>
    <property type="match status" value="1"/>
</dbReference>
<dbReference type="InterPro" id="IPR014907">
    <property type="entry name" value="BT4734-like_N"/>
</dbReference>
<dbReference type="PANTHER" id="PTHR34985">
    <property type="entry name" value="SLR0554 PROTEIN"/>
    <property type="match status" value="1"/>
</dbReference>
<feature type="compositionally biased region" description="Acidic residues" evidence="1">
    <location>
        <begin position="589"/>
        <end position="602"/>
    </location>
</feature>